<dbReference type="EMBL" id="VWSF01000003">
    <property type="protein sequence ID" value="KAA5548112.1"/>
    <property type="molecule type" value="Genomic_DNA"/>
</dbReference>
<gene>
    <name evidence="1" type="ORF">F0145_05130</name>
</gene>
<name>A0A5M6DPF1_9BACT</name>
<reference evidence="1 2" key="1">
    <citation type="submission" date="2019-09" db="EMBL/GenBank/DDBJ databases">
        <title>Genome sequence and assembly of Adhaeribacter sp.</title>
        <authorList>
            <person name="Chhetri G."/>
        </authorList>
    </citation>
    <scope>NUCLEOTIDE SEQUENCE [LARGE SCALE GENOMIC DNA]</scope>
    <source>
        <strain evidence="1 2">DK36</strain>
    </source>
</reference>
<evidence type="ECO:0000313" key="2">
    <source>
        <dbReference type="Proteomes" id="UP000323426"/>
    </source>
</evidence>
<comment type="caution">
    <text evidence="1">The sequence shown here is derived from an EMBL/GenBank/DDBJ whole genome shotgun (WGS) entry which is preliminary data.</text>
</comment>
<evidence type="ECO:0000313" key="1">
    <source>
        <dbReference type="EMBL" id="KAA5548112.1"/>
    </source>
</evidence>
<organism evidence="1 2">
    <name type="scientific">Adhaeribacter rhizoryzae</name>
    <dbReference type="NCBI Taxonomy" id="2607907"/>
    <lineage>
        <taxon>Bacteria</taxon>
        <taxon>Pseudomonadati</taxon>
        <taxon>Bacteroidota</taxon>
        <taxon>Cytophagia</taxon>
        <taxon>Cytophagales</taxon>
        <taxon>Hymenobacteraceae</taxon>
        <taxon>Adhaeribacter</taxon>
    </lineage>
</organism>
<dbReference type="AlphaFoldDB" id="A0A5M6DPF1"/>
<accession>A0A5M6DPF1</accession>
<keyword evidence="2" id="KW-1185">Reference proteome</keyword>
<sequence>MQCGYTLEWLESLINNSLNLTKTELAPESIAPDQIRFLVSKIEEEKNRHQSFLNQQVFLLLEEEKIEVLINQYYASLVFLHHQARHNKGNLILKHPLLKEVHSALILSLEELTSFLEARFSNYLNPNQEASGIRLKAFKKEIKSFLATVWPTLEKKVGEKRLTDIIFVGLQTVLDNIKKENPISLLEVSYIMDLMMELKKLSEPSTTTCPVAGFNEILIKLNYNSQAYINYYILSITQEINAIVELAEKLEKLLFLRKNFNQINSKPGIILHVEGKNLITTISNWFNQEIKFLEKKNQLRLTSPKNEANNTKQLPQESLKIVSTLSVDQMSLILRAADELRVIKARSLNAVFKQIVPYLSTLSRENISFDSMRSKAYTVEEKDKEIVIKTLQQMVNKIKEY</sequence>
<dbReference type="RefSeq" id="WP_150087248.1">
    <property type="nucleotide sequence ID" value="NZ_VWSF01000003.1"/>
</dbReference>
<proteinExistence type="predicted"/>
<protein>
    <submittedName>
        <fullName evidence="1">Uncharacterized protein</fullName>
    </submittedName>
</protein>
<dbReference type="Proteomes" id="UP000323426">
    <property type="component" value="Unassembled WGS sequence"/>
</dbReference>